<name>A0A2S0HZP6_9FLAO</name>
<organism evidence="3 4">
    <name type="scientific">Pukyongia salina</name>
    <dbReference type="NCBI Taxonomy" id="2094025"/>
    <lineage>
        <taxon>Bacteria</taxon>
        <taxon>Pseudomonadati</taxon>
        <taxon>Bacteroidota</taxon>
        <taxon>Flavobacteriia</taxon>
        <taxon>Flavobacteriales</taxon>
        <taxon>Flavobacteriaceae</taxon>
        <taxon>Pukyongia</taxon>
    </lineage>
</organism>
<dbReference type="InterPro" id="IPR016032">
    <property type="entry name" value="Sig_transdc_resp-reg_C-effctor"/>
</dbReference>
<evidence type="ECO:0000313" key="3">
    <source>
        <dbReference type="EMBL" id="AVI52132.1"/>
    </source>
</evidence>
<keyword evidence="1" id="KW-0472">Membrane</keyword>
<sequence>MRLQLLPLALCLLVAFLVLPLSEASAMKYSANSPATIAITVIKTKTKNSEKNKKLSTVELNSATNSKAKSSTKKDLAMATTNRPNVLNEEFSYKNIVDVRSNPSEYSKNSEESTVKEESFQYASFGEGMFYGFALMVILLNLVCYFLFDEKLFLFYALTLFAVGNLLFLSDGLMPLLGFTEIANPAGVEALLVLASCFFGSWFASKYLNVDEIVPKLKWIAIAFFGSGAILTTMSLLAGVSSFAAASNLIAYGTLSLYFLCGVYMFSKKNYPKFYVIALSIPLLFAIDYFVLRNLGLEFLMTRPSHIKAAVIAEMLMLTYAIVYRMKAIKEENELRQTELRIFLKRQEVMNRKNAMQLMEEVYLENLIMHYDLDGFEIKLLQYISEGKDNAKIARKLKTTEHEIEALTKELYHKLEISEHIQEDYRMVDAQADYIYN</sequence>
<dbReference type="SUPFAM" id="SSF46894">
    <property type="entry name" value="C-terminal effector domain of the bipartite response regulators"/>
    <property type="match status" value="1"/>
</dbReference>
<keyword evidence="1" id="KW-0812">Transmembrane</keyword>
<dbReference type="GO" id="GO:0003677">
    <property type="term" value="F:DNA binding"/>
    <property type="evidence" value="ECO:0007669"/>
    <property type="project" value="InterPro"/>
</dbReference>
<dbReference type="OrthoDB" id="1423375at2"/>
<dbReference type="InterPro" id="IPR036388">
    <property type="entry name" value="WH-like_DNA-bd_sf"/>
</dbReference>
<accession>A0A2S0HZP6</accession>
<feature type="transmembrane region" description="Helical" evidence="1">
    <location>
        <begin position="249"/>
        <end position="267"/>
    </location>
</feature>
<feature type="transmembrane region" description="Helical" evidence="1">
    <location>
        <begin position="307"/>
        <end position="326"/>
    </location>
</feature>
<dbReference type="Pfam" id="PF07695">
    <property type="entry name" value="7TMR-DISM_7TM"/>
    <property type="match status" value="1"/>
</dbReference>
<keyword evidence="1" id="KW-1133">Transmembrane helix</keyword>
<dbReference type="Gene3D" id="1.10.10.10">
    <property type="entry name" value="Winged helix-like DNA-binding domain superfamily/Winged helix DNA-binding domain"/>
    <property type="match status" value="1"/>
</dbReference>
<evidence type="ECO:0000259" key="2">
    <source>
        <dbReference type="Pfam" id="PF07695"/>
    </source>
</evidence>
<dbReference type="EMBL" id="CP027062">
    <property type="protein sequence ID" value="AVI52132.1"/>
    <property type="molecule type" value="Genomic_DNA"/>
</dbReference>
<feature type="domain" description="7TM-DISM receptor extracellular" evidence="2">
    <location>
        <begin position="127"/>
        <end position="325"/>
    </location>
</feature>
<feature type="transmembrane region" description="Helical" evidence="1">
    <location>
        <begin position="153"/>
        <end position="170"/>
    </location>
</feature>
<reference evidence="3 4" key="1">
    <citation type="submission" date="2018-02" db="EMBL/GenBank/DDBJ databases">
        <title>Genomic analysis of the strain RR4-38 isolated from a seawater recirculating aquaculture system.</title>
        <authorList>
            <person name="Kim Y.-S."/>
            <person name="Jang Y.H."/>
            <person name="Kim K.-H."/>
        </authorList>
    </citation>
    <scope>NUCLEOTIDE SEQUENCE [LARGE SCALE GENOMIC DNA]</scope>
    <source>
        <strain evidence="3 4">RR4-38</strain>
    </source>
</reference>
<evidence type="ECO:0000313" key="4">
    <source>
        <dbReference type="Proteomes" id="UP000238442"/>
    </source>
</evidence>
<dbReference type="RefSeq" id="WP_105217372.1">
    <property type="nucleotide sequence ID" value="NZ_CP027062.1"/>
</dbReference>
<dbReference type="KEGG" id="aue:C5O00_13590"/>
<feature type="transmembrane region" description="Helical" evidence="1">
    <location>
        <begin position="190"/>
        <end position="208"/>
    </location>
</feature>
<evidence type="ECO:0000256" key="1">
    <source>
        <dbReference type="SAM" id="Phobius"/>
    </source>
</evidence>
<dbReference type="Proteomes" id="UP000238442">
    <property type="component" value="Chromosome"/>
</dbReference>
<feature type="transmembrane region" description="Helical" evidence="1">
    <location>
        <begin position="220"/>
        <end position="243"/>
    </location>
</feature>
<proteinExistence type="predicted"/>
<dbReference type="AlphaFoldDB" id="A0A2S0HZP6"/>
<feature type="transmembrane region" description="Helical" evidence="1">
    <location>
        <begin position="274"/>
        <end position="292"/>
    </location>
</feature>
<protein>
    <recommendedName>
        <fullName evidence="2">7TM-DISM receptor extracellular domain-containing protein</fullName>
    </recommendedName>
</protein>
<gene>
    <name evidence="3" type="ORF">C5O00_13590</name>
</gene>
<dbReference type="InterPro" id="IPR011623">
    <property type="entry name" value="7TMR_DISM_rcpt_extracell_dom1"/>
</dbReference>
<feature type="transmembrane region" description="Helical" evidence="1">
    <location>
        <begin position="129"/>
        <end position="148"/>
    </location>
</feature>
<keyword evidence="4" id="KW-1185">Reference proteome</keyword>
<dbReference type="GO" id="GO:0006355">
    <property type="term" value="P:regulation of DNA-templated transcription"/>
    <property type="evidence" value="ECO:0007669"/>
    <property type="project" value="InterPro"/>
</dbReference>